<keyword evidence="1" id="KW-0175">Coiled coil</keyword>
<evidence type="ECO:0000313" key="2">
    <source>
        <dbReference type="EMBL" id="PIA95743.1"/>
    </source>
</evidence>
<evidence type="ECO:0000313" key="3">
    <source>
        <dbReference type="EMBL" id="WPB07402.1"/>
    </source>
</evidence>
<proteinExistence type="predicted"/>
<organism evidence="2 4">
    <name type="scientific">Cercospora beticola</name>
    <name type="common">Sugarbeet leaf spot fungus</name>
    <dbReference type="NCBI Taxonomy" id="122368"/>
    <lineage>
        <taxon>Eukaryota</taxon>
        <taxon>Fungi</taxon>
        <taxon>Dikarya</taxon>
        <taxon>Ascomycota</taxon>
        <taxon>Pezizomycotina</taxon>
        <taxon>Dothideomycetes</taxon>
        <taxon>Dothideomycetidae</taxon>
        <taxon>Mycosphaerellales</taxon>
        <taxon>Mycosphaerellaceae</taxon>
        <taxon>Cercospora</taxon>
    </lineage>
</organism>
<feature type="coiled-coil region" evidence="1">
    <location>
        <begin position="114"/>
        <end position="141"/>
    </location>
</feature>
<dbReference type="AlphaFoldDB" id="A0A2G5HTY3"/>
<feature type="coiled-coil region" evidence="1">
    <location>
        <begin position="32"/>
        <end position="84"/>
    </location>
</feature>
<name>A0A2G5HTY3_CERBT</name>
<dbReference type="EMBL" id="LKMD01000103">
    <property type="protein sequence ID" value="PIA95743.1"/>
    <property type="molecule type" value="Genomic_DNA"/>
</dbReference>
<accession>A0A2G5HTY3</accession>
<evidence type="ECO:0000313" key="4">
    <source>
        <dbReference type="Proteomes" id="UP000230605"/>
    </source>
</evidence>
<evidence type="ECO:0000256" key="1">
    <source>
        <dbReference type="SAM" id="Coils"/>
    </source>
</evidence>
<dbReference type="Proteomes" id="UP001302367">
    <property type="component" value="Chromosome 8"/>
</dbReference>
<dbReference type="OrthoDB" id="10590213at2759"/>
<gene>
    <name evidence="2" type="ORF">CB0940_10675</name>
    <name evidence="3" type="ORF">RHO25_012063</name>
</gene>
<keyword evidence="5" id="KW-1185">Reference proteome</keyword>
<protein>
    <submittedName>
        <fullName evidence="2">Uncharacterized protein</fullName>
    </submittedName>
</protein>
<dbReference type="Proteomes" id="UP000230605">
    <property type="component" value="Chromosome 8"/>
</dbReference>
<reference evidence="3 5" key="2">
    <citation type="submission" date="2023-09" db="EMBL/GenBank/DDBJ databases">
        <title>Complete-Gapless Cercospora beticola genome.</title>
        <authorList>
            <person name="Wyatt N.A."/>
            <person name="Spanner R.E."/>
            <person name="Bolton M.D."/>
        </authorList>
    </citation>
    <scope>NUCLEOTIDE SEQUENCE [LARGE SCALE GENOMIC DNA]</scope>
    <source>
        <strain evidence="3">Cb09-40</strain>
    </source>
</reference>
<reference evidence="2 4" key="1">
    <citation type="submission" date="2015-10" db="EMBL/GenBank/DDBJ databases">
        <title>The cercosporin biosynthetic gene cluster was horizontally transferred to several fungal lineages and shown to be expanded in Cercospora beticola based on microsynteny with recipient genomes.</title>
        <authorList>
            <person name="De Jonge R."/>
            <person name="Ebert M.K."/>
            <person name="Suttle J.C."/>
            <person name="Jurick Ii W.M."/>
            <person name="Secor G.A."/>
            <person name="Thomma B.P."/>
            <person name="Van De Peer Y."/>
            <person name="Bolton M.D."/>
        </authorList>
    </citation>
    <scope>NUCLEOTIDE SEQUENCE [LARGE SCALE GENOMIC DNA]</scope>
    <source>
        <strain evidence="2 4">09-40</strain>
    </source>
</reference>
<dbReference type="EMBL" id="CP134191">
    <property type="protein sequence ID" value="WPB07402.1"/>
    <property type="molecule type" value="Genomic_DNA"/>
</dbReference>
<evidence type="ECO:0000313" key="5">
    <source>
        <dbReference type="Proteomes" id="UP001302367"/>
    </source>
</evidence>
<sequence>MQEQHGQFQANPMQGHYRGIASQNEQTPAERISDLEKQLNELRTQTELQGKRYSWLTQEQGAQIENLEQVKQSLQIKCAGLEQRAIGVSIQLFEQLVNQNNIILQAVQRSNNAAPGLEHRLQESEKNNANLTQQLDNWAAIFQQNNTSLLTLCGEHARAMEKCRSEKLDDDVSPEFRMDPVLQVADHWDPLFKLKNA</sequence>